<dbReference type="EMBL" id="JPQT01000041">
    <property type="protein sequence ID" value="KFE54962.1"/>
    <property type="molecule type" value="Genomic_DNA"/>
</dbReference>
<dbReference type="AlphaFoldDB" id="A0A085VHP9"/>
<keyword evidence="2" id="KW-0732">Signal</keyword>
<evidence type="ECO:0000313" key="4">
    <source>
        <dbReference type="EMBL" id="KFE54962.1"/>
    </source>
</evidence>
<gene>
    <name evidence="4" type="ORF">IV02_02750</name>
</gene>
<proteinExistence type="predicted"/>
<feature type="region of interest" description="Disordered" evidence="1">
    <location>
        <begin position="56"/>
        <end position="89"/>
    </location>
</feature>
<dbReference type="PATRIC" id="fig|317.174.peg.559"/>
<organism evidence="4 5">
    <name type="scientific">Pseudomonas syringae</name>
    <dbReference type="NCBI Taxonomy" id="317"/>
    <lineage>
        <taxon>Bacteria</taxon>
        <taxon>Pseudomonadati</taxon>
        <taxon>Pseudomonadota</taxon>
        <taxon>Gammaproteobacteria</taxon>
        <taxon>Pseudomonadales</taxon>
        <taxon>Pseudomonadaceae</taxon>
        <taxon>Pseudomonas</taxon>
    </lineage>
</organism>
<evidence type="ECO:0000259" key="3">
    <source>
        <dbReference type="Pfam" id="PF04355"/>
    </source>
</evidence>
<feature type="chain" id="PRO_5001798887" description="Outer membrane protein assembly factor BamE domain-containing protein" evidence="2">
    <location>
        <begin position="23"/>
        <end position="167"/>
    </location>
</feature>
<dbReference type="RefSeq" id="WP_047572112.1">
    <property type="nucleotide sequence ID" value="NZ_JPQT01000041.1"/>
</dbReference>
<evidence type="ECO:0000256" key="2">
    <source>
        <dbReference type="SAM" id="SignalP"/>
    </source>
</evidence>
<feature type="domain" description="Outer membrane protein assembly factor BamE" evidence="3">
    <location>
        <begin position="114"/>
        <end position="165"/>
    </location>
</feature>
<dbReference type="GO" id="GO:0019867">
    <property type="term" value="C:outer membrane"/>
    <property type="evidence" value="ECO:0007669"/>
    <property type="project" value="InterPro"/>
</dbReference>
<feature type="signal peptide" evidence="2">
    <location>
        <begin position="1"/>
        <end position="22"/>
    </location>
</feature>
<dbReference type="InterPro" id="IPR007450">
    <property type="entry name" value="BamE_dom"/>
</dbReference>
<feature type="compositionally biased region" description="Polar residues" evidence="1">
    <location>
        <begin position="56"/>
        <end position="65"/>
    </location>
</feature>
<name>A0A085VHP9_PSESX</name>
<evidence type="ECO:0000256" key="1">
    <source>
        <dbReference type="SAM" id="MobiDB-lite"/>
    </source>
</evidence>
<dbReference type="Pfam" id="PF04355">
    <property type="entry name" value="BamE"/>
    <property type="match status" value="1"/>
</dbReference>
<sequence>MTIQIRQMLCSALLCLPLSLHATIVQRCEDPAGNVTYTSLGCPSDHDMQLHNAFNASPGSKSNTALLPPRDPLSRRQTATARQEKQLTVVGQRDDGCDNRLSAEQRRRAIINQQTPAGMTRRDVESLLGRPDKVVSRNGETRYVYNEKKGRSSQVTFDEMGCVKGKR</sequence>
<dbReference type="Proteomes" id="UP000028643">
    <property type="component" value="Unassembled WGS sequence"/>
</dbReference>
<comment type="caution">
    <text evidence="4">The sequence shown here is derived from an EMBL/GenBank/DDBJ whole genome shotgun (WGS) entry which is preliminary data.</text>
</comment>
<evidence type="ECO:0000313" key="5">
    <source>
        <dbReference type="Proteomes" id="UP000028643"/>
    </source>
</evidence>
<reference evidence="4 5" key="1">
    <citation type="submission" date="2014-07" db="EMBL/GenBank/DDBJ databases">
        <title>Draft Genome Sequences of Environmental Pseudomonas syringae strains.</title>
        <authorList>
            <person name="Baltrus D.A."/>
            <person name="Berge O."/>
            <person name="Morris C."/>
        </authorList>
    </citation>
    <scope>NUCLEOTIDE SEQUENCE [LARGE SCALE GENOMIC DNA]</scope>
    <source>
        <strain evidence="4 5">CEB003</strain>
    </source>
</reference>
<protein>
    <recommendedName>
        <fullName evidence="3">Outer membrane protein assembly factor BamE domain-containing protein</fullName>
    </recommendedName>
</protein>
<accession>A0A085VHP9</accession>